<accession>A0ABD5VF23</accession>
<dbReference type="Pfam" id="PF26484">
    <property type="entry name" value="WNWW"/>
    <property type="match status" value="1"/>
</dbReference>
<name>A0ABD5VF23_9EURY</name>
<dbReference type="RefSeq" id="WP_336351076.1">
    <property type="nucleotide sequence ID" value="NZ_JAZAQL010000002.1"/>
</dbReference>
<proteinExistence type="predicted"/>
<dbReference type="Proteomes" id="UP001596395">
    <property type="component" value="Unassembled WGS sequence"/>
</dbReference>
<evidence type="ECO:0000313" key="2">
    <source>
        <dbReference type="Proteomes" id="UP001596395"/>
    </source>
</evidence>
<dbReference type="EMBL" id="JBHSXN010000002">
    <property type="protein sequence ID" value="MFC6954134.1"/>
    <property type="molecule type" value="Genomic_DNA"/>
</dbReference>
<dbReference type="AlphaFoldDB" id="A0ABD5VF23"/>
<comment type="caution">
    <text evidence="1">The sequence shown here is derived from an EMBL/GenBank/DDBJ whole genome shotgun (WGS) entry which is preliminary data.</text>
</comment>
<keyword evidence="2" id="KW-1185">Reference proteome</keyword>
<reference evidence="1 2" key="1">
    <citation type="journal article" date="2019" name="Int. J. Syst. Evol. Microbiol.">
        <title>The Global Catalogue of Microorganisms (GCM) 10K type strain sequencing project: providing services to taxonomists for standard genome sequencing and annotation.</title>
        <authorList>
            <consortium name="The Broad Institute Genomics Platform"/>
            <consortium name="The Broad Institute Genome Sequencing Center for Infectious Disease"/>
            <person name="Wu L."/>
            <person name="Ma J."/>
        </authorList>
    </citation>
    <scope>NUCLEOTIDE SEQUENCE [LARGE SCALE GENOMIC DNA]</scope>
    <source>
        <strain evidence="1 2">GX26</strain>
    </source>
</reference>
<gene>
    <name evidence="1" type="ORF">ACFQGB_14815</name>
</gene>
<organism evidence="1 2">
    <name type="scientific">Halorubellus litoreus</name>
    <dbReference type="NCBI Taxonomy" id="755308"/>
    <lineage>
        <taxon>Archaea</taxon>
        <taxon>Methanobacteriati</taxon>
        <taxon>Methanobacteriota</taxon>
        <taxon>Stenosarchaea group</taxon>
        <taxon>Halobacteria</taxon>
        <taxon>Halobacteriales</taxon>
        <taxon>Halorubellaceae</taxon>
        <taxon>Halorubellus</taxon>
    </lineage>
</organism>
<protein>
    <submittedName>
        <fullName evidence="1">Uncharacterized protein</fullName>
    </submittedName>
</protein>
<dbReference type="InterPro" id="IPR058716">
    <property type="entry name" value="WNWW_dom-containing"/>
</dbReference>
<sequence length="97" mass="11107">MKPGRLELELEREYGGESRVVVRQAVDLRDSGYYREDAGCDLTADVIVDHLSDAPDDCTDAVERWNWWVGSLALAYGNRYAQFTIRRPPDVGKDPYR</sequence>
<evidence type="ECO:0000313" key="1">
    <source>
        <dbReference type="EMBL" id="MFC6954134.1"/>
    </source>
</evidence>